<dbReference type="Proteomes" id="UP000276254">
    <property type="component" value="Chromosome"/>
</dbReference>
<dbReference type="RefSeq" id="WP_121152827.1">
    <property type="nucleotide sequence ID" value="NZ_CP032829.1"/>
</dbReference>
<keyword evidence="2" id="KW-1185">Reference proteome</keyword>
<evidence type="ECO:0000313" key="1">
    <source>
        <dbReference type="EMBL" id="AYJ86202.1"/>
    </source>
</evidence>
<accession>A0A494TG01</accession>
<dbReference type="AlphaFoldDB" id="A0A494TG01"/>
<reference evidence="1 2" key="1">
    <citation type="submission" date="2018-09" db="EMBL/GenBank/DDBJ databases">
        <title>Sphingomonas peninsula sp. nov., isolated from fildes peninsula, Antarctic soil.</title>
        <authorList>
            <person name="Yingchao G."/>
        </authorList>
    </citation>
    <scope>NUCLEOTIDE SEQUENCE [LARGE SCALE GENOMIC DNA]</scope>
    <source>
        <strain evidence="1 2">YZ-8</strain>
    </source>
</reference>
<organism evidence="1 2">
    <name type="scientific">Sphingomonas paeninsulae</name>
    <dbReference type="NCBI Taxonomy" id="2319844"/>
    <lineage>
        <taxon>Bacteria</taxon>
        <taxon>Pseudomonadati</taxon>
        <taxon>Pseudomonadota</taxon>
        <taxon>Alphaproteobacteria</taxon>
        <taxon>Sphingomonadales</taxon>
        <taxon>Sphingomonadaceae</taxon>
        <taxon>Sphingomonas</taxon>
    </lineage>
</organism>
<sequence length="117" mass="12069">MTKLIIGGRDFEVAPYKIKQLRLAAPSIDAINARAGADTPITTLTEMTAMLVDFIGALIVGIQIADPTITVDWLEENIGLGDMAALQRSFKDVMAASGMAAASGEAAAPPVPVADGA</sequence>
<dbReference type="EMBL" id="CP032829">
    <property type="protein sequence ID" value="AYJ86202.1"/>
    <property type="molecule type" value="Genomic_DNA"/>
</dbReference>
<dbReference type="OrthoDB" id="7572002at2"/>
<evidence type="ECO:0000313" key="2">
    <source>
        <dbReference type="Proteomes" id="UP000276254"/>
    </source>
</evidence>
<gene>
    <name evidence="1" type="ORF">D3Y57_09790</name>
</gene>
<name>A0A494TG01_SPHPE</name>
<protein>
    <submittedName>
        <fullName evidence="1">Uncharacterized protein</fullName>
    </submittedName>
</protein>
<proteinExistence type="predicted"/>
<dbReference type="KEGG" id="spha:D3Y57_09790"/>